<feature type="transmembrane region" description="Helical" evidence="9">
    <location>
        <begin position="456"/>
        <end position="476"/>
    </location>
</feature>
<organism evidence="12 13">
    <name type="scientific">Labilithrix luteola</name>
    <dbReference type="NCBI Taxonomy" id="1391654"/>
    <lineage>
        <taxon>Bacteria</taxon>
        <taxon>Pseudomonadati</taxon>
        <taxon>Myxococcota</taxon>
        <taxon>Polyangia</taxon>
        <taxon>Polyangiales</taxon>
        <taxon>Labilitrichaceae</taxon>
        <taxon>Labilithrix</taxon>
    </lineage>
</organism>
<keyword evidence="3" id="KW-0964">Secreted</keyword>
<feature type="transmembrane region" description="Helical" evidence="9">
    <location>
        <begin position="552"/>
        <end position="574"/>
    </location>
</feature>
<evidence type="ECO:0000256" key="6">
    <source>
        <dbReference type="ARBA" id="ARBA00022825"/>
    </source>
</evidence>
<feature type="domain" description="Peptidase S8/S53" evidence="11">
    <location>
        <begin position="151"/>
        <end position="405"/>
    </location>
</feature>
<dbReference type="KEGG" id="llu:AKJ09_06289"/>
<keyword evidence="6 7" id="KW-0720">Serine protease</keyword>
<dbReference type="OrthoDB" id="9790784at2"/>
<evidence type="ECO:0000256" key="7">
    <source>
        <dbReference type="PROSITE-ProRule" id="PRU01240"/>
    </source>
</evidence>
<feature type="transmembrane region" description="Helical" evidence="9">
    <location>
        <begin position="528"/>
        <end position="546"/>
    </location>
</feature>
<dbReference type="PROSITE" id="PS00136">
    <property type="entry name" value="SUBTILASE_ASP"/>
    <property type="match status" value="1"/>
</dbReference>
<dbReference type="PROSITE" id="PS00138">
    <property type="entry name" value="SUBTILASE_SER"/>
    <property type="match status" value="1"/>
</dbReference>
<feature type="signal peptide" evidence="10">
    <location>
        <begin position="1"/>
        <end position="24"/>
    </location>
</feature>
<keyword evidence="10" id="KW-0732">Signal</keyword>
<dbReference type="GO" id="GO:0004252">
    <property type="term" value="F:serine-type endopeptidase activity"/>
    <property type="evidence" value="ECO:0007669"/>
    <property type="project" value="UniProtKB-UniRule"/>
</dbReference>
<dbReference type="GO" id="GO:0006508">
    <property type="term" value="P:proteolysis"/>
    <property type="evidence" value="ECO:0007669"/>
    <property type="project" value="UniProtKB-KW"/>
</dbReference>
<comment type="subcellular location">
    <subcellularLocation>
        <location evidence="1">Secreted</location>
    </subcellularLocation>
</comment>
<evidence type="ECO:0000313" key="13">
    <source>
        <dbReference type="Proteomes" id="UP000064967"/>
    </source>
</evidence>
<keyword evidence="4 7" id="KW-0645">Protease</keyword>
<feature type="chain" id="PRO_5005466409" evidence="10">
    <location>
        <begin position="25"/>
        <end position="583"/>
    </location>
</feature>
<evidence type="ECO:0000256" key="4">
    <source>
        <dbReference type="ARBA" id="ARBA00022670"/>
    </source>
</evidence>
<dbReference type="PANTHER" id="PTHR43806">
    <property type="entry name" value="PEPTIDASE S8"/>
    <property type="match status" value="1"/>
</dbReference>
<comment type="similarity">
    <text evidence="2 7 8">Belongs to the peptidase S8 family.</text>
</comment>
<gene>
    <name evidence="12" type="ORF">AKJ09_06289</name>
</gene>
<keyword evidence="5 7" id="KW-0378">Hydrolase</keyword>
<dbReference type="InterPro" id="IPR023827">
    <property type="entry name" value="Peptidase_S8_Asp-AS"/>
</dbReference>
<reference evidence="12 13" key="1">
    <citation type="submission" date="2015-08" db="EMBL/GenBank/DDBJ databases">
        <authorList>
            <person name="Babu N.S."/>
            <person name="Beckwith C.J."/>
            <person name="Beseler K.G."/>
            <person name="Brison A."/>
            <person name="Carone J.V."/>
            <person name="Caskin T.P."/>
            <person name="Diamond M."/>
            <person name="Durham M.E."/>
            <person name="Foxe J.M."/>
            <person name="Go M."/>
            <person name="Henderson B.A."/>
            <person name="Jones I.B."/>
            <person name="McGettigan J.A."/>
            <person name="Micheletti S.J."/>
            <person name="Nasrallah M.E."/>
            <person name="Ortiz D."/>
            <person name="Piller C.R."/>
            <person name="Privatt S.R."/>
            <person name="Schneider S.L."/>
            <person name="Sharp S."/>
            <person name="Smith T.C."/>
            <person name="Stanton J.D."/>
            <person name="Ullery H.E."/>
            <person name="Wilson R.J."/>
            <person name="Serrano M.G."/>
            <person name="Buck G."/>
            <person name="Lee V."/>
            <person name="Wang Y."/>
            <person name="Carvalho R."/>
            <person name="Voegtly L."/>
            <person name="Shi R."/>
            <person name="Duckworth R."/>
            <person name="Johnson A."/>
            <person name="Loviza R."/>
            <person name="Walstead R."/>
            <person name="Shah Z."/>
            <person name="Kiflezghi M."/>
            <person name="Wade K."/>
            <person name="Ball S.L."/>
            <person name="Bradley K.W."/>
            <person name="Asai D.J."/>
            <person name="Bowman C.A."/>
            <person name="Russell D.A."/>
            <person name="Pope W.H."/>
            <person name="Jacobs-Sera D."/>
            <person name="Hendrix R.W."/>
            <person name="Hatfull G.F."/>
        </authorList>
    </citation>
    <scope>NUCLEOTIDE SEQUENCE [LARGE SCALE GENOMIC DNA]</scope>
    <source>
        <strain evidence="12 13">DSM 27648</strain>
    </source>
</reference>
<keyword evidence="9" id="KW-0812">Transmembrane</keyword>
<proteinExistence type="inferred from homology"/>
<sequence>MKKRTAVFAASCALGLSVGLPAYAEPLSSSTGAPTSEATVASVGDILPGEIVVDVKDGLSDAEIASIGNEVGIALRDNSPGIKDDANLAVAEVEPSRLEKIMALLRRDPRVESVEPAYVARALFTPNDPKFAEQWHMKRAGAERAWEFACGEGVTVAVVDTGIACYDEGGFMKGTDLAGTTCVSGYNFVGKNDIAADDQGHGTHVAGTIAQTTNNGVGVAGLAHCAKLMPVKVLSKQGWGTMADVAEGIRWAADHGAQVINLSLGAPMKSKVVENAVKHAYDKGVVVVAAAGNSGRSVGYPAAYAEAIAVSATDKNDNIAWFSSRGPQVAIGAPGVGVTQQTICDAGKNKCEQWGVFNGTSMASPHVAGAAALLVGQGITNPDAVRAVLQSTASPKEDKNLFGAGILEAGKAVVHTHFAHIVVRLAVLLGLALLVTRQIKKKGGSVERGAGKWVGALFAGVGLLPFLPLLGIPARAGHLRWITELLMRPLGEWDLLLSPGLHKWLPLASAAPAFALTALFFNSKHLRPFVGGVALGSAALAIQLGFSGESFYALGPFMLRIWCAVNALLCFWVARMTLDTKRA</sequence>
<keyword evidence="9" id="KW-0472">Membrane</keyword>
<evidence type="ECO:0000259" key="11">
    <source>
        <dbReference type="Pfam" id="PF00082"/>
    </source>
</evidence>
<feature type="active site" description="Charge relay system" evidence="7">
    <location>
        <position position="361"/>
    </location>
</feature>
<dbReference type="RefSeq" id="WP_146651054.1">
    <property type="nucleotide sequence ID" value="NZ_CP012333.1"/>
</dbReference>
<dbReference type="InterPro" id="IPR023828">
    <property type="entry name" value="Peptidase_S8_Ser-AS"/>
</dbReference>
<evidence type="ECO:0000256" key="1">
    <source>
        <dbReference type="ARBA" id="ARBA00004613"/>
    </source>
</evidence>
<evidence type="ECO:0000256" key="8">
    <source>
        <dbReference type="RuleBase" id="RU003355"/>
    </source>
</evidence>
<protein>
    <submittedName>
        <fullName evidence="12">Protease</fullName>
    </submittedName>
</protein>
<name>A0A0K1Q1F6_9BACT</name>
<accession>A0A0K1Q1F6</accession>
<dbReference type="Pfam" id="PF00082">
    <property type="entry name" value="Peptidase_S8"/>
    <property type="match status" value="1"/>
</dbReference>
<dbReference type="STRING" id="1391654.AKJ09_06289"/>
<dbReference type="InterPro" id="IPR036852">
    <property type="entry name" value="Peptidase_S8/S53_dom_sf"/>
</dbReference>
<dbReference type="GO" id="GO:0005576">
    <property type="term" value="C:extracellular region"/>
    <property type="evidence" value="ECO:0007669"/>
    <property type="project" value="UniProtKB-SubCell"/>
</dbReference>
<dbReference type="InterPro" id="IPR000209">
    <property type="entry name" value="Peptidase_S8/S53_dom"/>
</dbReference>
<dbReference type="SUPFAM" id="SSF52743">
    <property type="entry name" value="Subtilisin-like"/>
    <property type="match status" value="1"/>
</dbReference>
<dbReference type="Proteomes" id="UP000064967">
    <property type="component" value="Chromosome"/>
</dbReference>
<dbReference type="PANTHER" id="PTHR43806:SF11">
    <property type="entry name" value="CEREVISIN-RELATED"/>
    <property type="match status" value="1"/>
</dbReference>
<feature type="transmembrane region" description="Helical" evidence="9">
    <location>
        <begin position="504"/>
        <end position="521"/>
    </location>
</feature>
<dbReference type="PRINTS" id="PR00723">
    <property type="entry name" value="SUBTILISIN"/>
</dbReference>
<dbReference type="CDD" id="cd07484">
    <property type="entry name" value="Peptidases_S8_Thermitase_like"/>
    <property type="match status" value="1"/>
</dbReference>
<dbReference type="EMBL" id="CP012333">
    <property type="protein sequence ID" value="AKU99625.1"/>
    <property type="molecule type" value="Genomic_DNA"/>
</dbReference>
<evidence type="ECO:0000256" key="10">
    <source>
        <dbReference type="SAM" id="SignalP"/>
    </source>
</evidence>
<dbReference type="Gene3D" id="3.40.50.200">
    <property type="entry name" value="Peptidase S8/S53 domain"/>
    <property type="match status" value="1"/>
</dbReference>
<dbReference type="PROSITE" id="PS51892">
    <property type="entry name" value="SUBTILASE"/>
    <property type="match status" value="1"/>
</dbReference>
<dbReference type="InterPro" id="IPR034084">
    <property type="entry name" value="Thermitase-like_dom"/>
</dbReference>
<keyword evidence="9" id="KW-1133">Transmembrane helix</keyword>
<keyword evidence="13" id="KW-1185">Reference proteome</keyword>
<evidence type="ECO:0000256" key="3">
    <source>
        <dbReference type="ARBA" id="ARBA00022525"/>
    </source>
</evidence>
<feature type="transmembrane region" description="Helical" evidence="9">
    <location>
        <begin position="417"/>
        <end position="435"/>
    </location>
</feature>
<dbReference type="AlphaFoldDB" id="A0A0K1Q1F6"/>
<dbReference type="InterPro" id="IPR015500">
    <property type="entry name" value="Peptidase_S8_subtilisin-rel"/>
</dbReference>
<evidence type="ECO:0000256" key="9">
    <source>
        <dbReference type="SAM" id="Phobius"/>
    </source>
</evidence>
<evidence type="ECO:0000256" key="2">
    <source>
        <dbReference type="ARBA" id="ARBA00011073"/>
    </source>
</evidence>
<feature type="active site" description="Charge relay system" evidence="7">
    <location>
        <position position="201"/>
    </location>
</feature>
<evidence type="ECO:0000256" key="5">
    <source>
        <dbReference type="ARBA" id="ARBA00022801"/>
    </source>
</evidence>
<feature type="active site" description="Charge relay system" evidence="7">
    <location>
        <position position="160"/>
    </location>
</feature>
<dbReference type="InterPro" id="IPR050131">
    <property type="entry name" value="Peptidase_S8_subtilisin-like"/>
</dbReference>
<evidence type="ECO:0000313" key="12">
    <source>
        <dbReference type="EMBL" id="AKU99625.1"/>
    </source>
</evidence>